<keyword evidence="1 5" id="KW-0597">Phosphoprotein</keyword>
<sequence length="222" mass="24069">MAVKGAVIDADCNHTVLVVDDHEIVVKGIRATIADKPGWQVVGSATDPAQALALIADLRPEVAIFDYSMARMDGVELTRRALKLHPSLKVLIFTMHYSDIVIRDALLAGAQGFILKSDLTRTLDAGLDALALGEPFLPGPAAKVLLRSYLGKSTEETPSLTAREREIIKLIALGQSGKEIALKLAVSPKTIDAHRMAIHRKLNLRNLADLVRYAVRNGLIEP</sequence>
<evidence type="ECO:0000256" key="3">
    <source>
        <dbReference type="ARBA" id="ARBA00023125"/>
    </source>
</evidence>
<dbReference type="SUPFAM" id="SSF46894">
    <property type="entry name" value="C-terminal effector domain of the bipartite response regulators"/>
    <property type="match status" value="1"/>
</dbReference>
<dbReference type="PANTHER" id="PTHR43214:SF41">
    <property type="entry name" value="NITRATE_NITRITE RESPONSE REGULATOR PROTEIN NARP"/>
    <property type="match status" value="1"/>
</dbReference>
<dbReference type="PROSITE" id="PS50043">
    <property type="entry name" value="HTH_LUXR_2"/>
    <property type="match status" value="1"/>
</dbReference>
<dbReference type="Gene3D" id="3.40.50.2300">
    <property type="match status" value="1"/>
</dbReference>
<dbReference type="RefSeq" id="WP_379032698.1">
    <property type="nucleotide sequence ID" value="NZ_JBHRXE010000050.1"/>
</dbReference>
<keyword evidence="3" id="KW-0238">DNA-binding</keyword>
<feature type="domain" description="HTH luxR-type" evidence="6">
    <location>
        <begin position="153"/>
        <end position="218"/>
    </location>
</feature>
<dbReference type="SUPFAM" id="SSF52172">
    <property type="entry name" value="CheY-like"/>
    <property type="match status" value="1"/>
</dbReference>
<dbReference type="Proteomes" id="UP001595596">
    <property type="component" value="Unassembled WGS sequence"/>
</dbReference>
<name>A0ABV7S493_9RHOB</name>
<evidence type="ECO:0000313" key="8">
    <source>
        <dbReference type="EMBL" id="MFC3571162.1"/>
    </source>
</evidence>
<evidence type="ECO:0000259" key="7">
    <source>
        <dbReference type="PROSITE" id="PS50110"/>
    </source>
</evidence>
<dbReference type="CDD" id="cd17535">
    <property type="entry name" value="REC_NarL-like"/>
    <property type="match status" value="1"/>
</dbReference>
<dbReference type="SMART" id="SM00448">
    <property type="entry name" value="REC"/>
    <property type="match status" value="1"/>
</dbReference>
<accession>A0ABV7S493</accession>
<dbReference type="InterPro" id="IPR001789">
    <property type="entry name" value="Sig_transdc_resp-reg_receiver"/>
</dbReference>
<evidence type="ECO:0000313" key="9">
    <source>
        <dbReference type="Proteomes" id="UP001595596"/>
    </source>
</evidence>
<dbReference type="InterPro" id="IPR000792">
    <property type="entry name" value="Tscrpt_reg_LuxR_C"/>
</dbReference>
<dbReference type="PANTHER" id="PTHR43214">
    <property type="entry name" value="TWO-COMPONENT RESPONSE REGULATOR"/>
    <property type="match status" value="1"/>
</dbReference>
<dbReference type="EMBL" id="JBHRXE010000050">
    <property type="protein sequence ID" value="MFC3571162.1"/>
    <property type="molecule type" value="Genomic_DNA"/>
</dbReference>
<protein>
    <submittedName>
        <fullName evidence="8">Response regulator</fullName>
    </submittedName>
</protein>
<reference evidence="9" key="1">
    <citation type="journal article" date="2019" name="Int. J. Syst. Evol. Microbiol.">
        <title>The Global Catalogue of Microorganisms (GCM) 10K type strain sequencing project: providing services to taxonomists for standard genome sequencing and annotation.</title>
        <authorList>
            <consortium name="The Broad Institute Genomics Platform"/>
            <consortium name="The Broad Institute Genome Sequencing Center for Infectious Disease"/>
            <person name="Wu L."/>
            <person name="Ma J."/>
        </authorList>
    </citation>
    <scope>NUCLEOTIDE SEQUENCE [LARGE SCALE GENOMIC DNA]</scope>
    <source>
        <strain evidence="9">VKM B-3226</strain>
    </source>
</reference>
<keyword evidence="4" id="KW-0804">Transcription</keyword>
<keyword evidence="9" id="KW-1185">Reference proteome</keyword>
<dbReference type="InterPro" id="IPR011006">
    <property type="entry name" value="CheY-like_superfamily"/>
</dbReference>
<dbReference type="PROSITE" id="PS50110">
    <property type="entry name" value="RESPONSE_REGULATORY"/>
    <property type="match status" value="1"/>
</dbReference>
<proteinExistence type="predicted"/>
<dbReference type="InterPro" id="IPR058245">
    <property type="entry name" value="NreC/VraR/RcsB-like_REC"/>
</dbReference>
<comment type="caution">
    <text evidence="8">The sequence shown here is derived from an EMBL/GenBank/DDBJ whole genome shotgun (WGS) entry which is preliminary data.</text>
</comment>
<evidence type="ECO:0000256" key="2">
    <source>
        <dbReference type="ARBA" id="ARBA00023015"/>
    </source>
</evidence>
<keyword evidence="2" id="KW-0805">Transcription regulation</keyword>
<organism evidence="8 9">
    <name type="scientific">Paracoccus simplex</name>
    <dbReference type="NCBI Taxonomy" id="2086346"/>
    <lineage>
        <taxon>Bacteria</taxon>
        <taxon>Pseudomonadati</taxon>
        <taxon>Pseudomonadota</taxon>
        <taxon>Alphaproteobacteria</taxon>
        <taxon>Rhodobacterales</taxon>
        <taxon>Paracoccaceae</taxon>
        <taxon>Paracoccus</taxon>
    </lineage>
</organism>
<dbReference type="SMART" id="SM00421">
    <property type="entry name" value="HTH_LUXR"/>
    <property type="match status" value="1"/>
</dbReference>
<gene>
    <name evidence="8" type="ORF">ACFOMP_17015</name>
</gene>
<dbReference type="InterPro" id="IPR039420">
    <property type="entry name" value="WalR-like"/>
</dbReference>
<dbReference type="CDD" id="cd06170">
    <property type="entry name" value="LuxR_C_like"/>
    <property type="match status" value="1"/>
</dbReference>
<dbReference type="Pfam" id="PF00072">
    <property type="entry name" value="Response_reg"/>
    <property type="match status" value="1"/>
</dbReference>
<dbReference type="PRINTS" id="PR00038">
    <property type="entry name" value="HTHLUXR"/>
</dbReference>
<feature type="domain" description="Response regulatory" evidence="7">
    <location>
        <begin position="15"/>
        <end position="131"/>
    </location>
</feature>
<evidence type="ECO:0000256" key="5">
    <source>
        <dbReference type="PROSITE-ProRule" id="PRU00169"/>
    </source>
</evidence>
<evidence type="ECO:0000256" key="1">
    <source>
        <dbReference type="ARBA" id="ARBA00022553"/>
    </source>
</evidence>
<feature type="modified residue" description="4-aspartylphosphate" evidence="5">
    <location>
        <position position="66"/>
    </location>
</feature>
<evidence type="ECO:0000259" key="6">
    <source>
        <dbReference type="PROSITE" id="PS50043"/>
    </source>
</evidence>
<dbReference type="InterPro" id="IPR016032">
    <property type="entry name" value="Sig_transdc_resp-reg_C-effctor"/>
</dbReference>
<dbReference type="Pfam" id="PF00196">
    <property type="entry name" value="GerE"/>
    <property type="match status" value="1"/>
</dbReference>
<evidence type="ECO:0000256" key="4">
    <source>
        <dbReference type="ARBA" id="ARBA00023163"/>
    </source>
</evidence>